<dbReference type="VEuPathDB" id="FungiDB:JI435_401650"/>
<name>A0A7U2ERJ2_PHANO</name>
<dbReference type="EMBL" id="CP069024">
    <property type="protein sequence ID" value="QRC91765.1"/>
    <property type="molecule type" value="Genomic_DNA"/>
</dbReference>
<dbReference type="AlphaFoldDB" id="A0A7U2ERJ2"/>
<proteinExistence type="predicted"/>
<evidence type="ECO:0000313" key="1">
    <source>
        <dbReference type="EMBL" id="QRC91765.1"/>
    </source>
</evidence>
<accession>A0A7U2ERJ2</accession>
<evidence type="ECO:0000313" key="2">
    <source>
        <dbReference type="Proteomes" id="UP000663193"/>
    </source>
</evidence>
<dbReference type="Proteomes" id="UP000663193">
    <property type="component" value="Chromosome 2"/>
</dbReference>
<organism evidence="1 2">
    <name type="scientific">Phaeosphaeria nodorum (strain SN15 / ATCC MYA-4574 / FGSC 10173)</name>
    <name type="common">Glume blotch fungus</name>
    <name type="synonym">Parastagonospora nodorum</name>
    <dbReference type="NCBI Taxonomy" id="321614"/>
    <lineage>
        <taxon>Eukaryota</taxon>
        <taxon>Fungi</taxon>
        <taxon>Dikarya</taxon>
        <taxon>Ascomycota</taxon>
        <taxon>Pezizomycotina</taxon>
        <taxon>Dothideomycetes</taxon>
        <taxon>Pleosporomycetidae</taxon>
        <taxon>Pleosporales</taxon>
        <taxon>Pleosporineae</taxon>
        <taxon>Phaeosphaeriaceae</taxon>
        <taxon>Parastagonospora</taxon>
    </lineage>
</organism>
<protein>
    <submittedName>
        <fullName evidence="1">Uncharacterized protein</fullName>
    </submittedName>
</protein>
<keyword evidence="2" id="KW-1185">Reference proteome</keyword>
<gene>
    <name evidence="1" type="ORF">JI435_401650</name>
</gene>
<sequence length="85" mass="9591">MGQDTPDLFDSERTLPASFSCRPTRDMSGILIQTWLQRWMSRFLPFSASISVHHNLVVIQASFRLAPSTSLSFSIDTQAAQCRTQ</sequence>
<reference evidence="2" key="1">
    <citation type="journal article" date="2021" name="BMC Genomics">
        <title>Chromosome-level genome assembly and manually-curated proteome of model necrotroph Parastagonospora nodorum Sn15 reveals a genome-wide trove of candidate effector homologs, and redundancy of virulence-related functions within an accessory chromosome.</title>
        <authorList>
            <person name="Bertazzoni S."/>
            <person name="Jones D.A.B."/>
            <person name="Phan H.T."/>
            <person name="Tan K.-C."/>
            <person name="Hane J.K."/>
        </authorList>
    </citation>
    <scope>NUCLEOTIDE SEQUENCE [LARGE SCALE GENOMIC DNA]</scope>
    <source>
        <strain evidence="2">SN15 / ATCC MYA-4574 / FGSC 10173)</strain>
    </source>
</reference>